<accession>A0ABM3J144</accession>
<name>A0ABM3J144_BACDO</name>
<evidence type="ECO:0000256" key="1">
    <source>
        <dbReference type="SAM" id="MobiDB-lite"/>
    </source>
</evidence>
<dbReference type="GeneID" id="125776107"/>
<protein>
    <submittedName>
        <fullName evidence="5">Uncharacterized protein LOC125776107</fullName>
    </submittedName>
    <submittedName>
        <fullName evidence="6">Uncharacterized protein LOC125777377</fullName>
    </submittedName>
    <submittedName>
        <fullName evidence="7">Uncharacterized protein LOC125779261</fullName>
    </submittedName>
</protein>
<dbReference type="InterPro" id="IPR001005">
    <property type="entry name" value="SANT/Myb"/>
</dbReference>
<proteinExistence type="predicted"/>
<dbReference type="PANTHER" id="PTHR12243">
    <property type="entry name" value="MADF DOMAIN TRANSCRIPTION FACTOR"/>
    <property type="match status" value="1"/>
</dbReference>
<organism evidence="4 5">
    <name type="scientific">Bactrocera dorsalis</name>
    <name type="common">Oriental fruit fly</name>
    <name type="synonym">Dacus dorsalis</name>
    <dbReference type="NCBI Taxonomy" id="27457"/>
    <lineage>
        <taxon>Eukaryota</taxon>
        <taxon>Metazoa</taxon>
        <taxon>Ecdysozoa</taxon>
        <taxon>Arthropoda</taxon>
        <taxon>Hexapoda</taxon>
        <taxon>Insecta</taxon>
        <taxon>Pterygota</taxon>
        <taxon>Neoptera</taxon>
        <taxon>Endopterygota</taxon>
        <taxon>Diptera</taxon>
        <taxon>Brachycera</taxon>
        <taxon>Muscomorpha</taxon>
        <taxon>Tephritoidea</taxon>
        <taxon>Tephritidae</taxon>
        <taxon>Bactrocera</taxon>
        <taxon>Bactrocera</taxon>
    </lineage>
</organism>
<dbReference type="RefSeq" id="XP_049315859.1">
    <property type="nucleotide sequence ID" value="XM_049459902.1"/>
</dbReference>
<dbReference type="PANTHER" id="PTHR12243:SF67">
    <property type="entry name" value="COREPRESSOR OF PANGOLIN, ISOFORM A-RELATED"/>
    <property type="match status" value="1"/>
</dbReference>
<evidence type="ECO:0000313" key="5">
    <source>
        <dbReference type="RefSeq" id="XP_049302947.1"/>
    </source>
</evidence>
<dbReference type="RefSeq" id="XP_049302947.1">
    <property type="nucleotide sequence ID" value="XM_049446990.1"/>
</dbReference>
<sequence length="240" mass="27093">MNSDDEVFEGVMDNVLDETISSTPSKTKRRKKPQIVSSWTNESTTNLIQAIEMHNCIWEYSCPEYKDRAKRDKAWNNIAEKFPTQEVDGCKAKWANIKTAFSNVKKKMTTKSGQAAGNALPHWPFWSAMQFYCLHDRCKSSSSVSTLDVDADVTPPPTAARSDRKSKPSASDESVTTDAMESAIQFLNKEEDHWHGVGMYLALQMRELSKRNKRAANKLHAELIQVAMNAVLQQDEESLS</sequence>
<dbReference type="Proteomes" id="UP001652620">
    <property type="component" value="Chromosome 6"/>
</dbReference>
<evidence type="ECO:0000259" key="3">
    <source>
        <dbReference type="PROSITE" id="PS51029"/>
    </source>
</evidence>
<dbReference type="PROSITE" id="PS51029">
    <property type="entry name" value="MADF"/>
    <property type="match status" value="1"/>
</dbReference>
<dbReference type="Gene3D" id="1.10.10.60">
    <property type="entry name" value="Homeodomain-like"/>
    <property type="match status" value="1"/>
</dbReference>
<evidence type="ECO:0000313" key="4">
    <source>
        <dbReference type="Proteomes" id="UP001652620"/>
    </source>
</evidence>
<evidence type="ECO:0000313" key="6">
    <source>
        <dbReference type="RefSeq" id="XP_049308098.1"/>
    </source>
</evidence>
<dbReference type="SMART" id="SM00595">
    <property type="entry name" value="MADF"/>
    <property type="match status" value="1"/>
</dbReference>
<feature type="domain" description="Myb-like" evidence="2">
    <location>
        <begin position="37"/>
        <end position="98"/>
    </location>
</feature>
<keyword evidence="4" id="KW-1185">Reference proteome</keyword>
<reference evidence="4 5" key="1">
    <citation type="submission" date="2025-05" db="UniProtKB">
        <authorList>
            <consortium name="RefSeq"/>
        </authorList>
    </citation>
    <scope>NUCLEOTIDE SEQUENCE [LARGE SCALE GENOMIC DNA]</scope>
    <source>
        <tissue evidence="5 6">Adult</tissue>
    </source>
</reference>
<dbReference type="PROSITE" id="PS50090">
    <property type="entry name" value="MYB_LIKE"/>
    <property type="match status" value="1"/>
</dbReference>
<dbReference type="Pfam" id="PF10545">
    <property type="entry name" value="MADF_DNA_bdg"/>
    <property type="match status" value="1"/>
</dbReference>
<feature type="compositionally biased region" description="Polar residues" evidence="1">
    <location>
        <begin position="168"/>
        <end position="178"/>
    </location>
</feature>
<feature type="domain" description="MADF" evidence="3">
    <location>
        <begin position="46"/>
        <end position="137"/>
    </location>
</feature>
<feature type="region of interest" description="Disordered" evidence="1">
    <location>
        <begin position="145"/>
        <end position="178"/>
    </location>
</feature>
<evidence type="ECO:0000259" key="2">
    <source>
        <dbReference type="PROSITE" id="PS50090"/>
    </source>
</evidence>
<dbReference type="InterPro" id="IPR039353">
    <property type="entry name" value="TF_Adf1"/>
</dbReference>
<dbReference type="Proteomes" id="UP001652620">
    <property type="component" value="Chromosome 2"/>
</dbReference>
<dbReference type="Proteomes" id="UP001652620">
    <property type="component" value="Chromosome 3"/>
</dbReference>
<dbReference type="InterPro" id="IPR006578">
    <property type="entry name" value="MADF-dom"/>
</dbReference>
<dbReference type="RefSeq" id="XP_049308098.1">
    <property type="nucleotide sequence ID" value="XM_049452141.1"/>
</dbReference>
<gene>
    <name evidence="5" type="primary">LOC125776107</name>
    <name evidence="6" type="synonym">LOC125777377</name>
    <name evidence="7" type="synonym">LOC125779261</name>
</gene>
<evidence type="ECO:0000313" key="7">
    <source>
        <dbReference type="RefSeq" id="XP_049315859.1"/>
    </source>
</evidence>